<evidence type="ECO:0000256" key="10">
    <source>
        <dbReference type="SAM" id="Phobius"/>
    </source>
</evidence>
<proteinExistence type="predicted"/>
<keyword evidence="13" id="KW-1185">Reference proteome</keyword>
<dbReference type="InterPro" id="IPR003661">
    <property type="entry name" value="HisK_dim/P_dom"/>
</dbReference>
<evidence type="ECO:0000256" key="6">
    <source>
        <dbReference type="ARBA" id="ARBA00022692"/>
    </source>
</evidence>
<dbReference type="Pfam" id="PF00512">
    <property type="entry name" value="HisKA"/>
    <property type="match status" value="1"/>
</dbReference>
<dbReference type="InterPro" id="IPR005467">
    <property type="entry name" value="His_kinase_dom"/>
</dbReference>
<evidence type="ECO:0000256" key="1">
    <source>
        <dbReference type="ARBA" id="ARBA00000085"/>
    </source>
</evidence>
<organism evidence="12 13">
    <name type="scientific">Arenicella chitinivorans</name>
    <dbReference type="NCBI Taxonomy" id="1329800"/>
    <lineage>
        <taxon>Bacteria</taxon>
        <taxon>Pseudomonadati</taxon>
        <taxon>Pseudomonadota</taxon>
        <taxon>Gammaproteobacteria</taxon>
        <taxon>Arenicellales</taxon>
        <taxon>Arenicellaceae</taxon>
        <taxon>Arenicella</taxon>
    </lineage>
</organism>
<dbReference type="Pfam" id="PF02518">
    <property type="entry name" value="HATPase_c"/>
    <property type="match status" value="1"/>
</dbReference>
<dbReference type="GO" id="GO:0000155">
    <property type="term" value="F:phosphorelay sensor kinase activity"/>
    <property type="evidence" value="ECO:0007669"/>
    <property type="project" value="InterPro"/>
</dbReference>
<dbReference type="CDD" id="cd00082">
    <property type="entry name" value="HisKA"/>
    <property type="match status" value="1"/>
</dbReference>
<dbReference type="EC" id="2.7.13.3" evidence="3"/>
<keyword evidence="5" id="KW-0808">Transferase</keyword>
<dbReference type="Proteomes" id="UP000614811">
    <property type="component" value="Unassembled WGS sequence"/>
</dbReference>
<dbReference type="InterPro" id="IPR036097">
    <property type="entry name" value="HisK_dim/P_sf"/>
</dbReference>
<dbReference type="SMART" id="SM00388">
    <property type="entry name" value="HisKA"/>
    <property type="match status" value="1"/>
</dbReference>
<dbReference type="PROSITE" id="PS50109">
    <property type="entry name" value="HIS_KIN"/>
    <property type="match status" value="1"/>
</dbReference>
<dbReference type="PANTHER" id="PTHR45436">
    <property type="entry name" value="SENSOR HISTIDINE KINASE YKOH"/>
    <property type="match status" value="1"/>
</dbReference>
<dbReference type="RefSeq" id="WP_189402025.1">
    <property type="nucleotide sequence ID" value="NZ_BMXA01000005.1"/>
</dbReference>
<comment type="catalytic activity">
    <reaction evidence="1">
        <text>ATP + protein L-histidine = ADP + protein N-phospho-L-histidine.</text>
        <dbReference type="EC" id="2.7.13.3"/>
    </reaction>
</comment>
<evidence type="ECO:0000313" key="12">
    <source>
        <dbReference type="EMBL" id="GHA15407.1"/>
    </source>
</evidence>
<evidence type="ECO:0000256" key="8">
    <source>
        <dbReference type="ARBA" id="ARBA00022989"/>
    </source>
</evidence>
<keyword evidence="9 10" id="KW-0472">Membrane</keyword>
<dbReference type="AlphaFoldDB" id="A0A918RXM3"/>
<dbReference type="Gene3D" id="3.30.565.10">
    <property type="entry name" value="Histidine kinase-like ATPase, C-terminal domain"/>
    <property type="match status" value="1"/>
</dbReference>
<dbReference type="SMART" id="SM00387">
    <property type="entry name" value="HATPase_c"/>
    <property type="match status" value="1"/>
</dbReference>
<dbReference type="Gene3D" id="1.10.287.130">
    <property type="match status" value="1"/>
</dbReference>
<evidence type="ECO:0000256" key="9">
    <source>
        <dbReference type="ARBA" id="ARBA00023136"/>
    </source>
</evidence>
<reference evidence="12" key="1">
    <citation type="journal article" date="2014" name="Int. J. Syst. Evol. Microbiol.">
        <title>Complete genome sequence of Corynebacterium casei LMG S-19264T (=DSM 44701T), isolated from a smear-ripened cheese.</title>
        <authorList>
            <consortium name="US DOE Joint Genome Institute (JGI-PGF)"/>
            <person name="Walter F."/>
            <person name="Albersmeier A."/>
            <person name="Kalinowski J."/>
            <person name="Ruckert C."/>
        </authorList>
    </citation>
    <scope>NUCLEOTIDE SEQUENCE</scope>
    <source>
        <strain evidence="12">KCTC 12711</strain>
    </source>
</reference>
<evidence type="ECO:0000256" key="7">
    <source>
        <dbReference type="ARBA" id="ARBA00022777"/>
    </source>
</evidence>
<comment type="caution">
    <text evidence="12">The sequence shown here is derived from an EMBL/GenBank/DDBJ whole genome shotgun (WGS) entry which is preliminary data.</text>
</comment>
<dbReference type="InterPro" id="IPR050428">
    <property type="entry name" value="TCS_sensor_his_kinase"/>
</dbReference>
<evidence type="ECO:0000313" key="13">
    <source>
        <dbReference type="Proteomes" id="UP000614811"/>
    </source>
</evidence>
<reference evidence="12" key="2">
    <citation type="submission" date="2020-09" db="EMBL/GenBank/DDBJ databases">
        <authorList>
            <person name="Sun Q."/>
            <person name="Kim S."/>
        </authorList>
    </citation>
    <scope>NUCLEOTIDE SEQUENCE</scope>
    <source>
        <strain evidence="12">KCTC 12711</strain>
    </source>
</reference>
<keyword evidence="4" id="KW-0597">Phosphoprotein</keyword>
<evidence type="ECO:0000256" key="5">
    <source>
        <dbReference type="ARBA" id="ARBA00022679"/>
    </source>
</evidence>
<keyword evidence="7 12" id="KW-0418">Kinase</keyword>
<evidence type="ECO:0000259" key="11">
    <source>
        <dbReference type="PROSITE" id="PS50109"/>
    </source>
</evidence>
<evidence type="ECO:0000256" key="2">
    <source>
        <dbReference type="ARBA" id="ARBA00004370"/>
    </source>
</evidence>
<protein>
    <recommendedName>
        <fullName evidence="3">histidine kinase</fullName>
        <ecNumber evidence="3">2.7.13.3</ecNumber>
    </recommendedName>
</protein>
<keyword evidence="8 10" id="KW-1133">Transmembrane helix</keyword>
<evidence type="ECO:0000256" key="4">
    <source>
        <dbReference type="ARBA" id="ARBA00022553"/>
    </source>
</evidence>
<dbReference type="PANTHER" id="PTHR45436:SF16">
    <property type="entry name" value="HISTIDINE KINASE"/>
    <property type="match status" value="1"/>
</dbReference>
<feature type="transmembrane region" description="Helical" evidence="10">
    <location>
        <begin position="21"/>
        <end position="41"/>
    </location>
</feature>
<keyword evidence="6 10" id="KW-0812">Transmembrane</keyword>
<accession>A0A918RXM3</accession>
<dbReference type="InterPro" id="IPR004358">
    <property type="entry name" value="Sig_transdc_His_kin-like_C"/>
</dbReference>
<dbReference type="InterPro" id="IPR003594">
    <property type="entry name" value="HATPase_dom"/>
</dbReference>
<name>A0A918RXM3_9GAMM</name>
<feature type="domain" description="Histidine kinase" evidence="11">
    <location>
        <begin position="230"/>
        <end position="439"/>
    </location>
</feature>
<sequence>MKNSDLRQSIIRSKISRKMTLQACLIALVAVLGIGFASVVIEQFLVKQALIGESKHFWESYSQNRDFPPPNTDNLKGYLTSSDSELGMPEDLQGYGLGFHKMHGQTAHSLLYASESDAHPGKRLHLLFDGKSVLRLAIYFGIFPLTIVLVLIYVAAWWVYRESNHLLSPIVWLANRFDRFDPAHPNASLEDLSDVPGDVDWEVEKLVKSFGSYARRIRRFVERERAFTRDASHEFRTPLTVIKMASDMMLAEQNLDDYSRKYVTRIKGAARDMEELIDAFLILARETDKEFEDEHTVIAEIVEHEISDAGIYLDNKPVSIEVDEQYPLELDTARKVVSIVLGNLIRNAVLYTNEGTVSVIIKEHSVVIADTGIGMTKDQIKKIFQPYYRADQPGKTQRKGYGVGLTIVKRLSNRFNWTVEVESEVNVGTRIEVIFDESSRSSIVTSRWTKR</sequence>
<gene>
    <name evidence="12" type="primary">colS</name>
    <name evidence="12" type="ORF">GCM10008090_26200</name>
</gene>
<dbReference type="EMBL" id="BMXA01000005">
    <property type="protein sequence ID" value="GHA15407.1"/>
    <property type="molecule type" value="Genomic_DNA"/>
</dbReference>
<dbReference type="PRINTS" id="PR00344">
    <property type="entry name" value="BCTRLSENSOR"/>
</dbReference>
<dbReference type="GO" id="GO:0005886">
    <property type="term" value="C:plasma membrane"/>
    <property type="evidence" value="ECO:0007669"/>
    <property type="project" value="TreeGrafter"/>
</dbReference>
<evidence type="ECO:0000256" key="3">
    <source>
        <dbReference type="ARBA" id="ARBA00012438"/>
    </source>
</evidence>
<dbReference type="SUPFAM" id="SSF47384">
    <property type="entry name" value="Homodimeric domain of signal transducing histidine kinase"/>
    <property type="match status" value="1"/>
</dbReference>
<feature type="transmembrane region" description="Helical" evidence="10">
    <location>
        <begin position="136"/>
        <end position="160"/>
    </location>
</feature>
<dbReference type="InterPro" id="IPR036890">
    <property type="entry name" value="HATPase_C_sf"/>
</dbReference>
<dbReference type="SUPFAM" id="SSF55874">
    <property type="entry name" value="ATPase domain of HSP90 chaperone/DNA topoisomerase II/histidine kinase"/>
    <property type="match status" value="1"/>
</dbReference>
<comment type="subcellular location">
    <subcellularLocation>
        <location evidence="2">Membrane</location>
    </subcellularLocation>
</comment>